<feature type="region of interest" description="Disordered" evidence="1">
    <location>
        <begin position="52"/>
        <end position="72"/>
    </location>
</feature>
<dbReference type="Proteomes" id="UP000241764">
    <property type="component" value="Unassembled WGS sequence"/>
</dbReference>
<comment type="caution">
    <text evidence="2">The sequence shown here is derived from an EMBL/GenBank/DDBJ whole genome shotgun (WGS) entry which is preliminary data.</text>
</comment>
<accession>A0A2P7BAG5</accession>
<dbReference type="RefSeq" id="WP_106664678.1">
    <property type="nucleotide sequence ID" value="NZ_PGGM01000006.1"/>
</dbReference>
<evidence type="ECO:0000313" key="2">
    <source>
        <dbReference type="EMBL" id="PSH63477.1"/>
    </source>
</evidence>
<name>A0A2P7BAG5_9HYPH</name>
<dbReference type="OrthoDB" id="9800955at2"/>
<organism evidence="2 3">
    <name type="scientific">Phyllobacterium sophorae</name>
    <dbReference type="NCBI Taxonomy" id="1520277"/>
    <lineage>
        <taxon>Bacteria</taxon>
        <taxon>Pseudomonadati</taxon>
        <taxon>Pseudomonadota</taxon>
        <taxon>Alphaproteobacteria</taxon>
        <taxon>Hyphomicrobiales</taxon>
        <taxon>Phyllobacteriaceae</taxon>
        <taxon>Phyllobacterium</taxon>
    </lineage>
</organism>
<keyword evidence="3" id="KW-1185">Reference proteome</keyword>
<evidence type="ECO:0000313" key="3">
    <source>
        <dbReference type="Proteomes" id="UP000241764"/>
    </source>
</evidence>
<feature type="compositionally biased region" description="Basic and acidic residues" evidence="1">
    <location>
        <begin position="54"/>
        <end position="72"/>
    </location>
</feature>
<sequence length="72" mass="8120">MKASFAANNGGSRDLLAFYDFVIAEIRKVDPVTPIMADAGWRYWEAIDANGPDPVKRKATPEFEPIRKRLQP</sequence>
<dbReference type="EMBL" id="PGGM01000006">
    <property type="protein sequence ID" value="PSH63477.1"/>
    <property type="molecule type" value="Genomic_DNA"/>
</dbReference>
<gene>
    <name evidence="2" type="ORF">CU103_14495</name>
</gene>
<protein>
    <submittedName>
        <fullName evidence="2">Uncharacterized protein</fullName>
    </submittedName>
</protein>
<dbReference type="AlphaFoldDB" id="A0A2P7BAG5"/>
<reference evidence="3" key="1">
    <citation type="submission" date="2017-11" db="EMBL/GenBank/DDBJ databases">
        <authorList>
            <person name="Kuznetsova I."/>
            <person name="Sazanova A."/>
            <person name="Chirak E."/>
            <person name="Safronova V."/>
            <person name="Willems A."/>
        </authorList>
    </citation>
    <scope>NUCLEOTIDE SEQUENCE [LARGE SCALE GENOMIC DNA]</scope>
    <source>
        <strain evidence="3">CCBAU 03422</strain>
    </source>
</reference>
<evidence type="ECO:0000256" key="1">
    <source>
        <dbReference type="SAM" id="MobiDB-lite"/>
    </source>
</evidence>
<proteinExistence type="predicted"/>